<evidence type="ECO:0000313" key="1">
    <source>
        <dbReference type="EMBL" id="SHM86787.1"/>
    </source>
</evidence>
<dbReference type="Proteomes" id="UP000184420">
    <property type="component" value="Unassembled WGS sequence"/>
</dbReference>
<sequence>MKYIDKSIILASKYKQWLDGLTAKGQQHNSYTSSKGKYYYDIIANLIWVQQGLCAYSERRMQDHGLCAPSKWSEGKFAKFEFAGHLDHYDCTLKKDYGWLWANFFLIDADINTKLKRDKKPSGLQKPDAPDYDPAHYLEYKLPEHIFVPSRILAFDTQELINKDISCLGLNFQPIIDIGREYLAPYLFDVEFEILSIDAARRKLTQFFTAFELSLPMIRAL</sequence>
<dbReference type="OrthoDB" id="958199at2"/>
<reference evidence="1 2" key="1">
    <citation type="submission" date="2016-11" db="EMBL/GenBank/DDBJ databases">
        <authorList>
            <person name="Jaros S."/>
            <person name="Januszkiewicz K."/>
            <person name="Wedrychowicz H."/>
        </authorList>
    </citation>
    <scope>NUCLEOTIDE SEQUENCE [LARGE SCALE GENOMIC DNA]</scope>
    <source>
        <strain evidence="1 2">DSM 27406</strain>
    </source>
</reference>
<name>A0A1M7M7X7_9BACT</name>
<dbReference type="EMBL" id="FRBL01000012">
    <property type="protein sequence ID" value="SHM86787.1"/>
    <property type="molecule type" value="Genomic_DNA"/>
</dbReference>
<evidence type="ECO:0000313" key="2">
    <source>
        <dbReference type="Proteomes" id="UP000184420"/>
    </source>
</evidence>
<accession>A0A1M7M7X7</accession>
<organism evidence="1 2">
    <name type="scientific">Chitinophaga jiangningensis</name>
    <dbReference type="NCBI Taxonomy" id="1419482"/>
    <lineage>
        <taxon>Bacteria</taxon>
        <taxon>Pseudomonadati</taxon>
        <taxon>Bacteroidota</taxon>
        <taxon>Chitinophagia</taxon>
        <taxon>Chitinophagales</taxon>
        <taxon>Chitinophagaceae</taxon>
        <taxon>Chitinophaga</taxon>
    </lineage>
</organism>
<dbReference type="RefSeq" id="WP_073087142.1">
    <property type="nucleotide sequence ID" value="NZ_FRBL01000012.1"/>
</dbReference>
<gene>
    <name evidence="1" type="ORF">SAMN05444266_112119</name>
</gene>
<keyword evidence="2" id="KW-1185">Reference proteome</keyword>
<dbReference type="AlphaFoldDB" id="A0A1M7M7X7"/>
<proteinExistence type="predicted"/>
<protein>
    <submittedName>
        <fullName evidence="1">Uncharacterized protein</fullName>
    </submittedName>
</protein>